<evidence type="ECO:0000256" key="4">
    <source>
        <dbReference type="ARBA" id="ARBA00022737"/>
    </source>
</evidence>
<evidence type="ECO:0000256" key="5">
    <source>
        <dbReference type="ARBA" id="ARBA00022927"/>
    </source>
</evidence>
<keyword evidence="7" id="KW-1185">Reference proteome</keyword>
<name>A0ABR2GAG7_9ROSI</name>
<dbReference type="Proteomes" id="UP001472677">
    <property type="component" value="Unassembled WGS sequence"/>
</dbReference>
<evidence type="ECO:0000313" key="6">
    <source>
        <dbReference type="EMBL" id="KAK8599893.1"/>
    </source>
</evidence>
<dbReference type="SUPFAM" id="SSF48371">
    <property type="entry name" value="ARM repeat"/>
    <property type="match status" value="1"/>
</dbReference>
<dbReference type="InterPro" id="IPR016024">
    <property type="entry name" value="ARM-type_fold"/>
</dbReference>
<comment type="caution">
    <text evidence="6">The sequence shown here is derived from an EMBL/GenBank/DDBJ whole genome shotgun (WGS) entry which is preliminary data.</text>
</comment>
<dbReference type="PANTHER" id="PTHR10527">
    <property type="entry name" value="IMPORTIN BETA"/>
    <property type="match status" value="1"/>
</dbReference>
<evidence type="ECO:0000256" key="3">
    <source>
        <dbReference type="ARBA" id="ARBA00022490"/>
    </source>
</evidence>
<evidence type="ECO:0000256" key="1">
    <source>
        <dbReference type="ARBA" id="ARBA00004496"/>
    </source>
</evidence>
<accession>A0ABR2GAG7</accession>
<organism evidence="6 7">
    <name type="scientific">Hibiscus sabdariffa</name>
    <name type="common">roselle</name>
    <dbReference type="NCBI Taxonomy" id="183260"/>
    <lineage>
        <taxon>Eukaryota</taxon>
        <taxon>Viridiplantae</taxon>
        <taxon>Streptophyta</taxon>
        <taxon>Embryophyta</taxon>
        <taxon>Tracheophyta</taxon>
        <taxon>Spermatophyta</taxon>
        <taxon>Magnoliopsida</taxon>
        <taxon>eudicotyledons</taxon>
        <taxon>Gunneridae</taxon>
        <taxon>Pentapetalae</taxon>
        <taxon>rosids</taxon>
        <taxon>malvids</taxon>
        <taxon>Malvales</taxon>
        <taxon>Malvaceae</taxon>
        <taxon>Malvoideae</taxon>
        <taxon>Hibiscus</taxon>
    </lineage>
</organism>
<gene>
    <name evidence="6" type="ORF">V6N12_049762</name>
</gene>
<keyword evidence="2" id="KW-0813">Transport</keyword>
<dbReference type="Gene3D" id="1.25.10.10">
    <property type="entry name" value="Leucine-rich Repeat Variant"/>
    <property type="match status" value="1"/>
</dbReference>
<dbReference type="EMBL" id="JBBPBM010000001">
    <property type="protein sequence ID" value="KAK8599893.1"/>
    <property type="molecule type" value="Genomic_DNA"/>
</dbReference>
<dbReference type="InterPro" id="IPR011989">
    <property type="entry name" value="ARM-like"/>
</dbReference>
<comment type="subcellular location">
    <subcellularLocation>
        <location evidence="1">Cytoplasm</location>
    </subcellularLocation>
</comment>
<protein>
    <submittedName>
        <fullName evidence="6">Uncharacterized protein</fullName>
    </submittedName>
</protein>
<sequence>MLSLSGELGNEDWTGSLSLFKDGCRWMTMLSLASYFGDYWRQLMPLVQTWKPLLLKNMKDTPNVADKACDALYFLAQVPSHCLSPRRCWGIPAAYETLNEVVRCSADETAPFVLQLVTVIMMELRNSLEGQKLSSDEREKQSELHGLLSIGALAYATGPDFAKYMPEFDRYLEMGLQE</sequence>
<reference evidence="6 7" key="1">
    <citation type="journal article" date="2024" name="G3 (Bethesda)">
        <title>Genome assembly of Hibiscus sabdariffa L. provides insights into metabolisms of medicinal natural products.</title>
        <authorList>
            <person name="Kim T."/>
        </authorList>
    </citation>
    <scope>NUCLEOTIDE SEQUENCE [LARGE SCALE GENOMIC DNA]</scope>
    <source>
        <strain evidence="6">TK-2024</strain>
        <tissue evidence="6">Old leaves</tissue>
    </source>
</reference>
<keyword evidence="4" id="KW-0677">Repeat</keyword>
<evidence type="ECO:0000256" key="2">
    <source>
        <dbReference type="ARBA" id="ARBA00022448"/>
    </source>
</evidence>
<keyword evidence="5" id="KW-0653">Protein transport</keyword>
<proteinExistence type="predicted"/>
<evidence type="ECO:0000313" key="7">
    <source>
        <dbReference type="Proteomes" id="UP001472677"/>
    </source>
</evidence>
<keyword evidence="3" id="KW-0963">Cytoplasm</keyword>
<dbReference type="InterPro" id="IPR040122">
    <property type="entry name" value="Importin_beta"/>
</dbReference>